<evidence type="ECO:0000313" key="5">
    <source>
        <dbReference type="Proteomes" id="UP000294166"/>
    </source>
</evidence>
<feature type="signal peptide" evidence="1">
    <location>
        <begin position="1"/>
        <end position="28"/>
    </location>
</feature>
<sequence length="407" mass="44838">MDKLYSIKRKVTLISCGLLASIPTLSFASNIEIHSFDGSMITAPTLVPIFSKYNGKPTFIYNEEGEINNYIWLDEGENILANGLLYIPSKTDINKDIRLCLVNNESMECSNSLNIHKNKTPITRPAARSTRSSVTPLSIVDYWSLNDKIVSDEVIFDEDTSLTLNTETKYIGSAQADASVIPFIKNMYIFLKNETGVALTSPIELSSYTGPSNKLEDATYTEVITGLNLTNINYISYCSFALSTKGQTPTMNSTNCDSRVVKDKDTNSGKFILPPTEAQFKALFPSDDSYALETVGTTKFALAPRVSPASGDNLLEKYCAAVSPKAKHLTNAELLAFGKDDATFTKDWPGTTNYWTNEDRSDGLFDIPYGWGTTIAISGSEDEYITSNAFYQGFYICKIEAASPVQP</sequence>
<name>A0A4Q5KUQ2_9GAMM</name>
<gene>
    <name evidence="3" type="ORF">ERW53_08935</name>
    <name evidence="2" type="ORF">ERW57_08220</name>
</gene>
<protein>
    <recommendedName>
        <fullName evidence="6">DUF1566 domain-containing protein</fullName>
    </recommendedName>
</protein>
<proteinExistence type="predicted"/>
<dbReference type="RefSeq" id="WP_130047902.1">
    <property type="nucleotide sequence ID" value="NZ_SEZK01000011.1"/>
</dbReference>
<dbReference type="EMBL" id="SEZN01000013">
    <property type="protein sequence ID" value="RYU64715.1"/>
    <property type="molecule type" value="Genomic_DNA"/>
</dbReference>
<comment type="caution">
    <text evidence="2">The sequence shown here is derived from an EMBL/GenBank/DDBJ whole genome shotgun (WGS) entry which is preliminary data.</text>
</comment>
<dbReference type="Proteomes" id="UP000294063">
    <property type="component" value="Unassembled WGS sequence"/>
</dbReference>
<dbReference type="AlphaFoldDB" id="A0A4Q5KUQ2"/>
<accession>A0A4Q5KUQ2</accession>
<feature type="chain" id="PRO_5020807822" description="DUF1566 domain-containing protein" evidence="1">
    <location>
        <begin position="29"/>
        <end position="407"/>
    </location>
</feature>
<evidence type="ECO:0000256" key="1">
    <source>
        <dbReference type="SAM" id="SignalP"/>
    </source>
</evidence>
<keyword evidence="1" id="KW-0732">Signal</keyword>
<evidence type="ECO:0000313" key="3">
    <source>
        <dbReference type="EMBL" id="RYU64715.1"/>
    </source>
</evidence>
<evidence type="ECO:0000313" key="4">
    <source>
        <dbReference type="Proteomes" id="UP000294063"/>
    </source>
</evidence>
<organism evidence="2 4">
    <name type="scientific">Aliivibrio finisterrensis</name>
    <dbReference type="NCBI Taxonomy" id="511998"/>
    <lineage>
        <taxon>Bacteria</taxon>
        <taxon>Pseudomonadati</taxon>
        <taxon>Pseudomonadota</taxon>
        <taxon>Gammaproteobacteria</taxon>
        <taxon>Vibrionales</taxon>
        <taxon>Vibrionaceae</taxon>
        <taxon>Aliivibrio</taxon>
    </lineage>
</organism>
<dbReference type="EMBL" id="SEZK01000011">
    <property type="protein sequence ID" value="RYU51888.1"/>
    <property type="molecule type" value="Genomic_DNA"/>
</dbReference>
<reference evidence="4 5" key="1">
    <citation type="submission" date="2019-02" db="EMBL/GenBank/DDBJ databases">
        <title>Genome sequences of Aliivibrio finisterrensis strains from farmed Atlantic salmon.</title>
        <authorList>
            <person name="Bowman J.P."/>
        </authorList>
    </citation>
    <scope>NUCLEOTIDE SEQUENCE [LARGE SCALE GENOMIC DNA]</scope>
    <source>
        <strain evidence="3 5">A21</strain>
        <strain evidence="2 4">A46</strain>
    </source>
</reference>
<evidence type="ECO:0008006" key="6">
    <source>
        <dbReference type="Google" id="ProtNLM"/>
    </source>
</evidence>
<keyword evidence="5" id="KW-1185">Reference proteome</keyword>
<evidence type="ECO:0000313" key="2">
    <source>
        <dbReference type="EMBL" id="RYU51888.1"/>
    </source>
</evidence>
<dbReference type="Proteomes" id="UP000294166">
    <property type="component" value="Unassembled WGS sequence"/>
</dbReference>